<dbReference type="KEGG" id="spai:FPZ24_14015"/>
<keyword evidence="1 2" id="KW-0597">Phosphoprotein</keyword>
<dbReference type="InterPro" id="IPR050595">
    <property type="entry name" value="Bact_response_regulator"/>
</dbReference>
<accession>A0A5B8LJP2</accession>
<evidence type="ECO:0000313" key="4">
    <source>
        <dbReference type="EMBL" id="QDZ08448.1"/>
    </source>
</evidence>
<dbReference type="OrthoDB" id="9786548at2"/>
<dbReference type="PANTHER" id="PTHR44591">
    <property type="entry name" value="STRESS RESPONSE REGULATOR PROTEIN 1"/>
    <property type="match status" value="1"/>
</dbReference>
<dbReference type="InterPro" id="IPR001789">
    <property type="entry name" value="Sig_transdc_resp-reg_receiver"/>
</dbReference>
<protein>
    <submittedName>
        <fullName evidence="4">Response regulator</fullName>
    </submittedName>
</protein>
<proteinExistence type="predicted"/>
<keyword evidence="5" id="KW-1185">Reference proteome</keyword>
<dbReference type="SUPFAM" id="SSF52172">
    <property type="entry name" value="CheY-like"/>
    <property type="match status" value="1"/>
</dbReference>
<dbReference type="AlphaFoldDB" id="A0A5B8LJP2"/>
<dbReference type="Gene3D" id="3.40.50.2300">
    <property type="match status" value="1"/>
</dbReference>
<dbReference type="RefSeq" id="WP_146572984.1">
    <property type="nucleotide sequence ID" value="NZ_CP042306.1"/>
</dbReference>
<evidence type="ECO:0000256" key="2">
    <source>
        <dbReference type="PROSITE-ProRule" id="PRU00169"/>
    </source>
</evidence>
<reference evidence="4 5" key="1">
    <citation type="submission" date="2019-07" db="EMBL/GenBank/DDBJ databases">
        <title>Full genome sequence of Sphingomonas sp. 4R-6-7(HKS19).</title>
        <authorList>
            <person name="Im W.-T."/>
        </authorList>
    </citation>
    <scope>NUCLEOTIDE SEQUENCE [LARGE SCALE GENOMIC DNA]</scope>
    <source>
        <strain evidence="4 5">HKS19</strain>
    </source>
</reference>
<sequence length="78" mass="8429">MAKIVIVDDDDVVIDLITPVLEQAEHEVIPIRHGDDAVAGILDNKADLVILDQMLPGRSGMHILADSATMPRSPTCRS</sequence>
<dbReference type="Pfam" id="PF00072">
    <property type="entry name" value="Response_reg"/>
    <property type="match status" value="1"/>
</dbReference>
<evidence type="ECO:0000256" key="1">
    <source>
        <dbReference type="ARBA" id="ARBA00022553"/>
    </source>
</evidence>
<organism evidence="4 5">
    <name type="scientific">Sphingomonas panacisoli</name>
    <dbReference type="NCBI Taxonomy" id="1813879"/>
    <lineage>
        <taxon>Bacteria</taxon>
        <taxon>Pseudomonadati</taxon>
        <taxon>Pseudomonadota</taxon>
        <taxon>Alphaproteobacteria</taxon>
        <taxon>Sphingomonadales</taxon>
        <taxon>Sphingomonadaceae</taxon>
        <taxon>Sphingomonas</taxon>
    </lineage>
</organism>
<dbReference type="PANTHER" id="PTHR44591:SF3">
    <property type="entry name" value="RESPONSE REGULATORY DOMAIN-CONTAINING PROTEIN"/>
    <property type="match status" value="1"/>
</dbReference>
<feature type="modified residue" description="4-aspartylphosphate" evidence="2">
    <location>
        <position position="52"/>
    </location>
</feature>
<dbReference type="GO" id="GO:0000160">
    <property type="term" value="P:phosphorelay signal transduction system"/>
    <property type="evidence" value="ECO:0007669"/>
    <property type="project" value="InterPro"/>
</dbReference>
<evidence type="ECO:0000313" key="5">
    <source>
        <dbReference type="Proteomes" id="UP000315673"/>
    </source>
</evidence>
<gene>
    <name evidence="4" type="ORF">FPZ24_14015</name>
</gene>
<dbReference type="Proteomes" id="UP000315673">
    <property type="component" value="Chromosome"/>
</dbReference>
<feature type="domain" description="Response regulatory" evidence="3">
    <location>
        <begin position="3"/>
        <end position="78"/>
    </location>
</feature>
<name>A0A5B8LJP2_9SPHN</name>
<dbReference type="InterPro" id="IPR011006">
    <property type="entry name" value="CheY-like_superfamily"/>
</dbReference>
<dbReference type="EMBL" id="CP042306">
    <property type="protein sequence ID" value="QDZ08448.1"/>
    <property type="molecule type" value="Genomic_DNA"/>
</dbReference>
<dbReference type="PROSITE" id="PS50110">
    <property type="entry name" value="RESPONSE_REGULATORY"/>
    <property type="match status" value="1"/>
</dbReference>
<evidence type="ECO:0000259" key="3">
    <source>
        <dbReference type="PROSITE" id="PS50110"/>
    </source>
</evidence>